<dbReference type="AlphaFoldDB" id="A0A0N4VXR5"/>
<reference evidence="3" key="1">
    <citation type="submission" date="2017-02" db="UniProtKB">
        <authorList>
            <consortium name="WormBaseParasite"/>
        </authorList>
    </citation>
    <scope>IDENTIFICATION</scope>
</reference>
<dbReference type="EMBL" id="UZAF01003659">
    <property type="protein sequence ID" value="VDO12919.1"/>
    <property type="molecule type" value="Genomic_DNA"/>
</dbReference>
<accession>A0A0N4VXR5</accession>
<evidence type="ECO:0000313" key="2">
    <source>
        <dbReference type="Proteomes" id="UP000268014"/>
    </source>
</evidence>
<dbReference type="WBParaSite" id="HPLM_0000208501-mRNA-1">
    <property type="protein sequence ID" value="HPLM_0000208501-mRNA-1"/>
    <property type="gene ID" value="HPLM_0000208501"/>
</dbReference>
<protein>
    <submittedName>
        <fullName evidence="3">Transposase</fullName>
    </submittedName>
</protein>
<organism evidence="3">
    <name type="scientific">Haemonchus placei</name>
    <name type="common">Barber's pole worm</name>
    <dbReference type="NCBI Taxonomy" id="6290"/>
    <lineage>
        <taxon>Eukaryota</taxon>
        <taxon>Metazoa</taxon>
        <taxon>Ecdysozoa</taxon>
        <taxon>Nematoda</taxon>
        <taxon>Chromadorea</taxon>
        <taxon>Rhabditida</taxon>
        <taxon>Rhabditina</taxon>
        <taxon>Rhabditomorpha</taxon>
        <taxon>Strongyloidea</taxon>
        <taxon>Trichostrongylidae</taxon>
        <taxon>Haemonchus</taxon>
    </lineage>
</organism>
<name>A0A0N4VXR5_HAEPC</name>
<proteinExistence type="predicted"/>
<dbReference type="Proteomes" id="UP000268014">
    <property type="component" value="Unassembled WGS sequence"/>
</dbReference>
<gene>
    <name evidence="1" type="ORF">HPLM_LOCUS2084</name>
</gene>
<reference evidence="1 2" key="2">
    <citation type="submission" date="2018-11" db="EMBL/GenBank/DDBJ databases">
        <authorList>
            <consortium name="Pathogen Informatics"/>
        </authorList>
    </citation>
    <scope>NUCLEOTIDE SEQUENCE [LARGE SCALE GENOMIC DNA]</scope>
    <source>
        <strain evidence="1 2">MHpl1</strain>
    </source>
</reference>
<evidence type="ECO:0000313" key="3">
    <source>
        <dbReference type="WBParaSite" id="HPLM_0000208501-mRNA-1"/>
    </source>
</evidence>
<evidence type="ECO:0000313" key="1">
    <source>
        <dbReference type="EMBL" id="VDO12919.1"/>
    </source>
</evidence>
<sequence length="40" mass="4636">MRLQNAVDFRENSLKIIRQLSCRVYSARENDNPKTPPGSM</sequence>
<keyword evidence="2" id="KW-1185">Reference proteome</keyword>